<dbReference type="Gene3D" id="3.30.450.20">
    <property type="entry name" value="PAS domain"/>
    <property type="match status" value="1"/>
</dbReference>
<dbReference type="PRINTS" id="PR00344">
    <property type="entry name" value="BCTRLSENSOR"/>
</dbReference>
<reference evidence="12 13" key="1">
    <citation type="journal article" date="2009" name="Stand. Genomic Sci.">
        <title>Complete genome sequence of Sanguibacter keddieii type strain (ST-74).</title>
        <authorList>
            <person name="Ivanova N."/>
            <person name="Sikorski J."/>
            <person name="Sims D."/>
            <person name="Brettin T."/>
            <person name="Detter J.C."/>
            <person name="Han C."/>
            <person name="Lapidus A."/>
            <person name="Copeland A."/>
            <person name="Glavina Del Rio T."/>
            <person name="Nolan M."/>
            <person name="Chen F."/>
            <person name="Lucas S."/>
            <person name="Tice H."/>
            <person name="Cheng J.F."/>
            <person name="Bruce D."/>
            <person name="Goodwin L."/>
            <person name="Pitluck S."/>
            <person name="Pati A."/>
            <person name="Mavromatis K."/>
            <person name="Chen A."/>
            <person name="Palaniappan K."/>
            <person name="D'haeseleer P."/>
            <person name="Chain P."/>
            <person name="Bristow J."/>
            <person name="Eisen J.A."/>
            <person name="Markowitz V."/>
            <person name="Hugenholtz P."/>
            <person name="Goker M."/>
            <person name="Pukall R."/>
            <person name="Klenk H.P."/>
            <person name="Kyrpides N.C."/>
        </authorList>
    </citation>
    <scope>NUCLEOTIDE SEQUENCE [LARGE SCALE GENOMIC DNA]</scope>
    <source>
        <strain evidence="13">ATCC 51767 / DSM 10542 / NCFB 3025 / ST-74</strain>
    </source>
</reference>
<feature type="transmembrane region" description="Helical" evidence="10">
    <location>
        <begin position="164"/>
        <end position="185"/>
    </location>
</feature>
<dbReference type="GO" id="GO:0005509">
    <property type="term" value="F:calcium ion binding"/>
    <property type="evidence" value="ECO:0007669"/>
    <property type="project" value="UniProtKB-ARBA"/>
</dbReference>
<dbReference type="EMBL" id="CP001819">
    <property type="protein sequence ID" value="ACZ23453.1"/>
    <property type="molecule type" value="Genomic_DNA"/>
</dbReference>
<feature type="transmembrane region" description="Helical" evidence="10">
    <location>
        <begin position="67"/>
        <end position="86"/>
    </location>
</feature>
<feature type="transmembrane region" description="Helical" evidence="10">
    <location>
        <begin position="138"/>
        <end position="158"/>
    </location>
</feature>
<evidence type="ECO:0000256" key="6">
    <source>
        <dbReference type="ARBA" id="ARBA00022679"/>
    </source>
</evidence>
<dbReference type="SUPFAM" id="SSF47384">
    <property type="entry name" value="Homodimeric domain of signal transducing histidine kinase"/>
    <property type="match status" value="1"/>
</dbReference>
<evidence type="ECO:0000256" key="10">
    <source>
        <dbReference type="SAM" id="Phobius"/>
    </source>
</evidence>
<dbReference type="InterPro" id="IPR036890">
    <property type="entry name" value="HATPase_C_sf"/>
</dbReference>
<dbReference type="InterPro" id="IPR004358">
    <property type="entry name" value="Sig_transdc_His_kin-like_C"/>
</dbReference>
<dbReference type="CDD" id="cd00082">
    <property type="entry name" value="HisKA"/>
    <property type="match status" value="1"/>
</dbReference>
<proteinExistence type="predicted"/>
<dbReference type="GO" id="GO:0000155">
    <property type="term" value="F:phosphorelay sensor kinase activity"/>
    <property type="evidence" value="ECO:0007669"/>
    <property type="project" value="InterPro"/>
</dbReference>
<dbReference type="SUPFAM" id="SSF55785">
    <property type="entry name" value="PYP-like sensor domain (PAS domain)"/>
    <property type="match status" value="1"/>
</dbReference>
<evidence type="ECO:0000259" key="11">
    <source>
        <dbReference type="PROSITE" id="PS50109"/>
    </source>
</evidence>
<keyword evidence="7 12" id="KW-0418">Kinase</keyword>
<comment type="subcellular location">
    <subcellularLocation>
        <location evidence="3">Cell membrane</location>
    </subcellularLocation>
</comment>
<dbReference type="AlphaFoldDB" id="D1BFF0"/>
<dbReference type="CDD" id="cd00075">
    <property type="entry name" value="HATPase"/>
    <property type="match status" value="1"/>
</dbReference>
<evidence type="ECO:0000256" key="7">
    <source>
        <dbReference type="ARBA" id="ARBA00022777"/>
    </source>
</evidence>
<evidence type="ECO:0000256" key="1">
    <source>
        <dbReference type="ARBA" id="ARBA00000085"/>
    </source>
</evidence>
<dbReference type="KEGG" id="ske:Sked_35660"/>
<dbReference type="InterPro" id="IPR035965">
    <property type="entry name" value="PAS-like_dom_sf"/>
</dbReference>
<evidence type="ECO:0000256" key="5">
    <source>
        <dbReference type="ARBA" id="ARBA00022553"/>
    </source>
</evidence>
<dbReference type="FunFam" id="3.30.565.10:FF:000006">
    <property type="entry name" value="Sensor histidine kinase WalK"/>
    <property type="match status" value="1"/>
</dbReference>
<feature type="transmembrane region" description="Helical" evidence="10">
    <location>
        <begin position="106"/>
        <end position="131"/>
    </location>
</feature>
<dbReference type="GO" id="GO:0005886">
    <property type="term" value="C:plasma membrane"/>
    <property type="evidence" value="ECO:0007669"/>
    <property type="project" value="UniProtKB-SubCell"/>
</dbReference>
<dbReference type="FunFam" id="1.10.287.130:FF:000001">
    <property type="entry name" value="Two-component sensor histidine kinase"/>
    <property type="match status" value="1"/>
</dbReference>
<dbReference type="PROSITE" id="PS50109">
    <property type="entry name" value="HIS_KIN"/>
    <property type="match status" value="1"/>
</dbReference>
<gene>
    <name evidence="12" type="ordered locus">Sked_35660</name>
</gene>
<dbReference type="InterPro" id="IPR003594">
    <property type="entry name" value="HATPase_dom"/>
</dbReference>
<dbReference type="HOGENOM" id="CLU_000445_89_2_11"/>
<dbReference type="InterPro" id="IPR005467">
    <property type="entry name" value="His_kinase_dom"/>
</dbReference>
<keyword evidence="10" id="KW-0812">Transmembrane</keyword>
<evidence type="ECO:0000256" key="9">
    <source>
        <dbReference type="ARBA" id="ARBA00023136"/>
    </source>
</evidence>
<dbReference type="Proteomes" id="UP000000322">
    <property type="component" value="Chromosome"/>
</dbReference>
<evidence type="ECO:0000256" key="8">
    <source>
        <dbReference type="ARBA" id="ARBA00023012"/>
    </source>
</evidence>
<dbReference type="Pfam" id="PF00512">
    <property type="entry name" value="HisKA"/>
    <property type="match status" value="1"/>
</dbReference>
<dbReference type="Gene3D" id="1.10.287.130">
    <property type="match status" value="1"/>
</dbReference>
<dbReference type="eggNOG" id="COG5002">
    <property type="taxonomic scope" value="Bacteria"/>
</dbReference>
<protein>
    <recommendedName>
        <fullName evidence="4">histidine kinase</fullName>
        <ecNumber evidence="4">2.7.13.3</ecNumber>
    </recommendedName>
</protein>
<dbReference type="GO" id="GO:0009927">
    <property type="term" value="F:histidine phosphotransfer kinase activity"/>
    <property type="evidence" value="ECO:0007669"/>
    <property type="project" value="TreeGrafter"/>
</dbReference>
<keyword evidence="8" id="KW-0902">Two-component regulatory system</keyword>
<accession>D1BFF0</accession>
<feature type="transmembrane region" description="Helical" evidence="10">
    <location>
        <begin position="37"/>
        <end position="55"/>
    </location>
</feature>
<dbReference type="Pfam" id="PF02518">
    <property type="entry name" value="HATPase_c"/>
    <property type="match status" value="1"/>
</dbReference>
<feature type="domain" description="Histidine kinase" evidence="11">
    <location>
        <begin position="344"/>
        <end position="565"/>
    </location>
</feature>
<dbReference type="RefSeq" id="WP_012868521.1">
    <property type="nucleotide sequence ID" value="NC_013521.1"/>
</dbReference>
<evidence type="ECO:0000313" key="12">
    <source>
        <dbReference type="EMBL" id="ACZ23453.1"/>
    </source>
</evidence>
<keyword evidence="5" id="KW-0597">Phosphoprotein</keyword>
<dbReference type="PANTHER" id="PTHR43047:SF72">
    <property type="entry name" value="OSMOSENSING HISTIDINE PROTEIN KINASE SLN1"/>
    <property type="match status" value="1"/>
</dbReference>
<evidence type="ECO:0000313" key="13">
    <source>
        <dbReference type="Proteomes" id="UP000000322"/>
    </source>
</evidence>
<evidence type="ECO:0000256" key="3">
    <source>
        <dbReference type="ARBA" id="ARBA00004236"/>
    </source>
</evidence>
<evidence type="ECO:0000256" key="2">
    <source>
        <dbReference type="ARBA" id="ARBA00001968"/>
    </source>
</evidence>
<dbReference type="InterPro" id="IPR036097">
    <property type="entry name" value="HisK_dim/P_sf"/>
</dbReference>
<name>D1BFF0_SANKS</name>
<dbReference type="STRING" id="446469.Sked_35660"/>
<keyword evidence="13" id="KW-1185">Reference proteome</keyword>
<comment type="catalytic activity">
    <reaction evidence="1">
        <text>ATP + protein L-histidine = ADP + protein N-phospho-L-histidine.</text>
        <dbReference type="EC" id="2.7.13.3"/>
    </reaction>
</comment>
<evidence type="ECO:0000256" key="4">
    <source>
        <dbReference type="ARBA" id="ARBA00012438"/>
    </source>
</evidence>
<dbReference type="SMART" id="SM00387">
    <property type="entry name" value="HATPase_c"/>
    <property type="match status" value="1"/>
</dbReference>
<dbReference type="SUPFAM" id="SSF55874">
    <property type="entry name" value="ATPase domain of HSP90 chaperone/DNA topoisomerase II/histidine kinase"/>
    <property type="match status" value="1"/>
</dbReference>
<dbReference type="EC" id="2.7.13.3" evidence="4"/>
<dbReference type="InterPro" id="IPR003661">
    <property type="entry name" value="HisK_dim/P_dom"/>
</dbReference>
<dbReference type="Gene3D" id="3.30.565.10">
    <property type="entry name" value="Histidine kinase-like ATPase, C-terminal domain"/>
    <property type="match status" value="1"/>
</dbReference>
<organism evidence="12 13">
    <name type="scientific">Sanguibacter keddieii (strain ATCC 51767 / DSM 10542 / NCFB 3025 / ST-74)</name>
    <dbReference type="NCBI Taxonomy" id="446469"/>
    <lineage>
        <taxon>Bacteria</taxon>
        <taxon>Bacillati</taxon>
        <taxon>Actinomycetota</taxon>
        <taxon>Actinomycetes</taxon>
        <taxon>Micrococcales</taxon>
        <taxon>Sanguibacteraceae</taxon>
        <taxon>Sanguibacter</taxon>
    </lineage>
</organism>
<dbReference type="PANTHER" id="PTHR43047">
    <property type="entry name" value="TWO-COMPONENT HISTIDINE PROTEIN KINASE"/>
    <property type="match status" value="1"/>
</dbReference>
<comment type="cofactor">
    <cofactor evidence="2">
        <name>a divalent metal cation</name>
        <dbReference type="ChEBI" id="CHEBI:60240"/>
    </cofactor>
</comment>
<keyword evidence="10" id="KW-1133">Transmembrane helix</keyword>
<sequence length="572" mass="61530">MAGGTHDDAQGDARPRLSGIATRLDTAVGYDRDRTTAAYQSGFAAATAVVALLVLTLDRDLFLSRTFLAGLLVVAVASACAFFSWLPDTTLGLALITGADFLAVALLSYGTGLQYSVLGLLVLFPALWLAFERLWPGVVAAVLASLAVVVVPDLVHGAPFDLSFWLHAFLLPFIVGAIAGVAALLTEYRYRQDDLLAQERTRLTETLRSSQTTSLLLETVLNTIDTGVLVVDAEGVELVTNRRQQELIDLARPERDGDPWAVYDADRTTLLRPDQLPSTLARNGELVRSALLWFGHERATQRALLATSQAIHDGSGALWGAVVAYTDITDLVAAMQVKDDFVSTVSHELRTPLTSIIGYLELIEEGYEDSEFELTDEVHGQLEVVARNASRLLALVSDLLTTAQHASGTLSLRMSAGRLDEITQQSLDGVIERALGRGVQLRVDVRPTPVQMLDQARIAQVLDNLFSNALKYTPSGGTVEVDVTAHSDHTSLRVRDTGIGMSESDVRSLFAKFFRAESARRAAIPGVGLGLVICKAIVEGHGGSIVVDSTLGSGSTFEVRLPLAAPHPQQAR</sequence>
<keyword evidence="9 10" id="KW-0472">Membrane</keyword>
<dbReference type="SMART" id="SM00388">
    <property type="entry name" value="HisKA"/>
    <property type="match status" value="1"/>
</dbReference>
<keyword evidence="6" id="KW-0808">Transferase</keyword>
<dbReference type="OrthoDB" id="9757990at2"/>